<dbReference type="SUPFAM" id="SSF51412">
    <property type="entry name" value="Inosine monophosphate dehydrogenase (IMPDH)"/>
    <property type="match status" value="1"/>
</dbReference>
<dbReference type="AlphaFoldDB" id="A0A067BF38"/>
<dbReference type="GO" id="GO:0018580">
    <property type="term" value="F:nitronate monooxygenase activity"/>
    <property type="evidence" value="ECO:0007669"/>
    <property type="project" value="TreeGrafter"/>
</dbReference>
<dbReference type="VEuPathDB" id="FungiDB:SPRG_15627"/>
<dbReference type="InterPro" id="IPR013785">
    <property type="entry name" value="Aldolase_TIM"/>
</dbReference>
<dbReference type="KEGG" id="spar:SPRG_15627"/>
<dbReference type="PANTHER" id="PTHR42747">
    <property type="entry name" value="NITRONATE MONOOXYGENASE-RELATED"/>
    <property type="match status" value="1"/>
</dbReference>
<dbReference type="Proteomes" id="UP000030745">
    <property type="component" value="Unassembled WGS sequence"/>
</dbReference>
<reference evidence="2 3" key="1">
    <citation type="journal article" date="2013" name="PLoS Genet.">
        <title>Distinctive expansion of potential virulence genes in the genome of the oomycete fish pathogen Saprolegnia parasitica.</title>
        <authorList>
            <person name="Jiang R.H."/>
            <person name="de Bruijn I."/>
            <person name="Haas B.J."/>
            <person name="Belmonte R."/>
            <person name="Lobach L."/>
            <person name="Christie J."/>
            <person name="van den Ackerveken G."/>
            <person name="Bottin A."/>
            <person name="Bulone V."/>
            <person name="Diaz-Moreno S.M."/>
            <person name="Dumas B."/>
            <person name="Fan L."/>
            <person name="Gaulin E."/>
            <person name="Govers F."/>
            <person name="Grenville-Briggs L.J."/>
            <person name="Horner N.R."/>
            <person name="Levin J.Z."/>
            <person name="Mammella M."/>
            <person name="Meijer H.J."/>
            <person name="Morris P."/>
            <person name="Nusbaum C."/>
            <person name="Oome S."/>
            <person name="Phillips A.J."/>
            <person name="van Rooyen D."/>
            <person name="Rzeszutek E."/>
            <person name="Saraiva M."/>
            <person name="Secombes C.J."/>
            <person name="Seidl M.F."/>
            <person name="Snel B."/>
            <person name="Stassen J.H."/>
            <person name="Sykes S."/>
            <person name="Tripathy S."/>
            <person name="van den Berg H."/>
            <person name="Vega-Arreguin J.C."/>
            <person name="Wawra S."/>
            <person name="Young S.K."/>
            <person name="Zeng Q."/>
            <person name="Dieguez-Uribeondo J."/>
            <person name="Russ C."/>
            <person name="Tyler B.M."/>
            <person name="van West P."/>
        </authorList>
    </citation>
    <scope>NUCLEOTIDE SEQUENCE [LARGE SCALE GENOMIC DNA]</scope>
    <source>
        <strain evidence="2 3">CBS 223.65</strain>
    </source>
</reference>
<proteinExistence type="predicted"/>
<dbReference type="PANTHER" id="PTHR42747:SF3">
    <property type="entry name" value="NITRONATE MONOOXYGENASE-RELATED"/>
    <property type="match status" value="1"/>
</dbReference>
<dbReference type="STRING" id="695850.A0A067BF38"/>
<feature type="compositionally biased region" description="Basic residues" evidence="1">
    <location>
        <begin position="17"/>
        <end position="31"/>
    </location>
</feature>
<gene>
    <name evidence="2" type="ORF">SPRG_15627</name>
</gene>
<accession>A0A067BF38</accession>
<dbReference type="Gene3D" id="3.20.20.70">
    <property type="entry name" value="Aldolase class I"/>
    <property type="match status" value="1"/>
</dbReference>
<dbReference type="RefSeq" id="XP_012212286.1">
    <property type="nucleotide sequence ID" value="XM_012356896.1"/>
</dbReference>
<evidence type="ECO:0000256" key="1">
    <source>
        <dbReference type="SAM" id="MobiDB-lite"/>
    </source>
</evidence>
<dbReference type="EMBL" id="KK583821">
    <property type="protein sequence ID" value="KDO17004.1"/>
    <property type="molecule type" value="Genomic_DNA"/>
</dbReference>
<organism evidence="2 3">
    <name type="scientific">Saprolegnia parasitica (strain CBS 223.65)</name>
    <dbReference type="NCBI Taxonomy" id="695850"/>
    <lineage>
        <taxon>Eukaryota</taxon>
        <taxon>Sar</taxon>
        <taxon>Stramenopiles</taxon>
        <taxon>Oomycota</taxon>
        <taxon>Saprolegniomycetes</taxon>
        <taxon>Saprolegniales</taxon>
        <taxon>Saprolegniaceae</taxon>
        <taxon>Saprolegnia</taxon>
    </lineage>
</organism>
<dbReference type="GeneID" id="24137337"/>
<protein>
    <submittedName>
        <fullName evidence="2">Uncharacterized protein</fullName>
    </submittedName>
</protein>
<name>A0A067BF38_SAPPC</name>
<evidence type="ECO:0000313" key="3">
    <source>
        <dbReference type="Proteomes" id="UP000030745"/>
    </source>
</evidence>
<sequence>MAAPKNRSGDEEAALRLQHHARPSVKRRTHRRQAVANDADHLSLGYHLATTHGRRGGFWDRRHMLAAFALGADMVQVGTAFLTTPESGLPPPRKAAITAATSSTASVVTRGLTGRPARMLRNELVDRLAPHEVDAASSALQRQRMADIFRTHDTRYSVLLAGQGHAYCRLDDTVATVLARFA</sequence>
<dbReference type="Pfam" id="PF03060">
    <property type="entry name" value="NMO"/>
    <property type="match status" value="1"/>
</dbReference>
<dbReference type="OrthoDB" id="10265891at2759"/>
<keyword evidence="3" id="KW-1185">Reference proteome</keyword>
<evidence type="ECO:0000313" key="2">
    <source>
        <dbReference type="EMBL" id="KDO17004.1"/>
    </source>
</evidence>
<feature type="region of interest" description="Disordered" evidence="1">
    <location>
        <begin position="1"/>
        <end position="31"/>
    </location>
</feature>